<accession>A0A6P1P2G0</accession>
<gene>
    <name evidence="1" type="ORF">GU926_14470</name>
</gene>
<protein>
    <submittedName>
        <fullName evidence="1">Uncharacterized protein</fullName>
    </submittedName>
</protein>
<name>A0A6P1P2G0_9BACT</name>
<keyword evidence="2" id="KW-1185">Reference proteome</keyword>
<dbReference type="AlphaFoldDB" id="A0A6P1P2G0"/>
<dbReference type="KEGG" id="nib:GU926_14470"/>
<dbReference type="EMBL" id="CP047897">
    <property type="protein sequence ID" value="QHL88570.1"/>
    <property type="molecule type" value="Genomic_DNA"/>
</dbReference>
<reference evidence="1 2" key="1">
    <citation type="submission" date="2020-01" db="EMBL/GenBank/DDBJ databases">
        <authorList>
            <person name="Kim M."/>
        </authorList>
    </citation>
    <scope>NUCLEOTIDE SEQUENCE [LARGE SCALE GENOMIC DNA]</scope>
    <source>
        <strain evidence="1 2">BT10</strain>
    </source>
</reference>
<dbReference type="RefSeq" id="WP_160693117.1">
    <property type="nucleotide sequence ID" value="NZ_CP047897.1"/>
</dbReference>
<organism evidence="1 2">
    <name type="scientific">Nibribacter ruber</name>
    <dbReference type="NCBI Taxonomy" id="2698458"/>
    <lineage>
        <taxon>Bacteria</taxon>
        <taxon>Pseudomonadati</taxon>
        <taxon>Bacteroidota</taxon>
        <taxon>Cytophagia</taxon>
        <taxon>Cytophagales</taxon>
        <taxon>Hymenobacteraceae</taxon>
        <taxon>Nibribacter</taxon>
    </lineage>
</organism>
<sequence length="94" mass="10373">MAYFLENRPKTVTNTKTRGRLTANFWQVGFLQVNLLPVLTSLGKREAACRSVFYAFGACAFTQKSGFSALGLSVCKDEGRRKAQGTAAFERNNS</sequence>
<evidence type="ECO:0000313" key="2">
    <source>
        <dbReference type="Proteomes" id="UP000464214"/>
    </source>
</evidence>
<dbReference type="Proteomes" id="UP000464214">
    <property type="component" value="Chromosome"/>
</dbReference>
<evidence type="ECO:0000313" key="1">
    <source>
        <dbReference type="EMBL" id="QHL88570.1"/>
    </source>
</evidence>
<proteinExistence type="predicted"/>